<proteinExistence type="predicted"/>
<evidence type="ECO:0000313" key="3">
    <source>
        <dbReference type="Proteomes" id="UP001165190"/>
    </source>
</evidence>
<feature type="compositionally biased region" description="Polar residues" evidence="1">
    <location>
        <begin position="45"/>
        <end position="54"/>
    </location>
</feature>
<evidence type="ECO:0000313" key="2">
    <source>
        <dbReference type="EMBL" id="GMI98095.1"/>
    </source>
</evidence>
<feature type="region of interest" description="Disordered" evidence="1">
    <location>
        <begin position="96"/>
        <end position="120"/>
    </location>
</feature>
<feature type="region of interest" description="Disordered" evidence="1">
    <location>
        <begin position="45"/>
        <end position="64"/>
    </location>
</feature>
<sequence length="298" mass="33088">MEESSSRDSAGSPSWLFASRQRFSIELRPGETTIVSWKRLVKDAQITSPPSTAGKTEDSPDECFQDSKSTVIKNGLLVNSEKLDCINEPVLSVAQQSRKRSKNAAKAQGEKVAGHLPNQHAKVEQGRLDFEATNALLEEESSVLLQNFADVSQHDQKLHKLLTSSVRSSIKKPANIGTKSKHLSHKGTSNDDACIPLPNSEDTDNNRRVTIHSSNIGNHTNSVPRHQSYLEKKYCKQLESPVREPMAADIEEGISTKVEPREKRETCGELPDLNLPVCPLQPEVSNCISKFQQEHMRT</sequence>
<dbReference type="AlphaFoldDB" id="A0A9W7IN18"/>
<dbReference type="EMBL" id="BSYR01000031">
    <property type="protein sequence ID" value="GMI98095.1"/>
    <property type="molecule type" value="Genomic_DNA"/>
</dbReference>
<protein>
    <submittedName>
        <fullName evidence="2">Uncharacterized protein</fullName>
    </submittedName>
</protein>
<accession>A0A9W7IN18</accession>
<dbReference type="Proteomes" id="UP001165190">
    <property type="component" value="Unassembled WGS sequence"/>
</dbReference>
<name>A0A9W7IN18_HIBTR</name>
<keyword evidence="3" id="KW-1185">Reference proteome</keyword>
<gene>
    <name evidence="2" type="ORF">HRI_003478800</name>
</gene>
<organism evidence="2 3">
    <name type="scientific">Hibiscus trionum</name>
    <name type="common">Flower of an hour</name>
    <dbReference type="NCBI Taxonomy" id="183268"/>
    <lineage>
        <taxon>Eukaryota</taxon>
        <taxon>Viridiplantae</taxon>
        <taxon>Streptophyta</taxon>
        <taxon>Embryophyta</taxon>
        <taxon>Tracheophyta</taxon>
        <taxon>Spermatophyta</taxon>
        <taxon>Magnoliopsida</taxon>
        <taxon>eudicotyledons</taxon>
        <taxon>Gunneridae</taxon>
        <taxon>Pentapetalae</taxon>
        <taxon>rosids</taxon>
        <taxon>malvids</taxon>
        <taxon>Malvales</taxon>
        <taxon>Malvaceae</taxon>
        <taxon>Malvoideae</taxon>
        <taxon>Hibiscus</taxon>
    </lineage>
</organism>
<feature type="region of interest" description="Disordered" evidence="1">
    <location>
        <begin position="176"/>
        <end position="206"/>
    </location>
</feature>
<comment type="caution">
    <text evidence="2">The sequence shown here is derived from an EMBL/GenBank/DDBJ whole genome shotgun (WGS) entry which is preliminary data.</text>
</comment>
<reference evidence="2" key="1">
    <citation type="submission" date="2023-05" db="EMBL/GenBank/DDBJ databases">
        <title>Genome and transcriptome analyses reveal genes involved in the formation of fine ridges on petal epidermal cells in Hibiscus trionum.</title>
        <authorList>
            <person name="Koshimizu S."/>
            <person name="Masuda S."/>
            <person name="Ishii T."/>
            <person name="Shirasu K."/>
            <person name="Hoshino A."/>
            <person name="Arita M."/>
        </authorList>
    </citation>
    <scope>NUCLEOTIDE SEQUENCE</scope>
    <source>
        <strain evidence="2">Hamamatsu line</strain>
    </source>
</reference>
<dbReference type="OrthoDB" id="68076at2759"/>
<evidence type="ECO:0000256" key="1">
    <source>
        <dbReference type="SAM" id="MobiDB-lite"/>
    </source>
</evidence>